<evidence type="ECO:0000313" key="3">
    <source>
        <dbReference type="EMBL" id="KST70315.1"/>
    </source>
</evidence>
<dbReference type="InterPro" id="IPR025478">
    <property type="entry name" value="COP23"/>
</dbReference>
<feature type="region of interest" description="Disordered" evidence="1">
    <location>
        <begin position="176"/>
        <end position="198"/>
    </location>
</feature>
<organism evidence="3 4">
    <name type="scientific">Mastigocoleus testarum BC008</name>
    <dbReference type="NCBI Taxonomy" id="371196"/>
    <lineage>
        <taxon>Bacteria</taxon>
        <taxon>Bacillati</taxon>
        <taxon>Cyanobacteriota</taxon>
        <taxon>Cyanophyceae</taxon>
        <taxon>Nostocales</taxon>
        <taxon>Hapalosiphonaceae</taxon>
        <taxon>Mastigocoleus</taxon>
    </lineage>
</organism>
<dbReference type="AlphaFoldDB" id="A0A0V8A0U0"/>
<dbReference type="OrthoDB" id="490444at2"/>
<reference evidence="3 4" key="1">
    <citation type="journal article" date="2015" name="Genome Announc.">
        <title>Draft Genome of the Euendolithic (true boring) Cyanobacterium Mastigocoleus testarum strain BC008.</title>
        <authorList>
            <person name="Guida B.S."/>
            <person name="Garcia-Pichel F."/>
        </authorList>
    </citation>
    <scope>NUCLEOTIDE SEQUENCE [LARGE SCALE GENOMIC DNA]</scope>
    <source>
        <strain evidence="3 4">BC008</strain>
    </source>
</reference>
<proteinExistence type="predicted"/>
<name>A0A0V8A0U0_9CYAN</name>
<accession>A0A0V8A0U0</accession>
<keyword evidence="2" id="KW-0732">Signal</keyword>
<feature type="compositionally biased region" description="Polar residues" evidence="1">
    <location>
        <begin position="181"/>
        <end position="198"/>
    </location>
</feature>
<dbReference type="RefSeq" id="WP_058182913.1">
    <property type="nucleotide sequence ID" value="NZ_LMTZ01000001.1"/>
</dbReference>
<keyword evidence="4" id="KW-1185">Reference proteome</keyword>
<evidence type="ECO:0000313" key="4">
    <source>
        <dbReference type="Proteomes" id="UP000053372"/>
    </source>
</evidence>
<evidence type="ECO:0000256" key="1">
    <source>
        <dbReference type="SAM" id="MobiDB-lite"/>
    </source>
</evidence>
<sequence>MKNKLFPTLSIALITAFSILSTAPARSYSKVKYICETSGSFPITYVITSKEKIEFITWKSQAFRNSGYPAEKRCQLITERFQKHSDAGNLRYITTGKINHQKVICVARSKNSSCISGGLLLTLESKDNPKKVLTELFNVSTRKQKMSITRGKPIYIDVDAYLSNVYDIRQSQPIKAEPTYTKPSQNQPVQKETTNSDDNCSGSFFCN</sequence>
<gene>
    <name evidence="3" type="ORF">BC008_44745</name>
</gene>
<comment type="caution">
    <text evidence="3">The sequence shown here is derived from an EMBL/GenBank/DDBJ whole genome shotgun (WGS) entry which is preliminary data.</text>
</comment>
<dbReference type="Pfam" id="PF14218">
    <property type="entry name" value="COP23"/>
    <property type="match status" value="1"/>
</dbReference>
<feature type="chain" id="PRO_5006890251" evidence="2">
    <location>
        <begin position="28"/>
        <end position="207"/>
    </location>
</feature>
<evidence type="ECO:0000256" key="2">
    <source>
        <dbReference type="SAM" id="SignalP"/>
    </source>
</evidence>
<protein>
    <submittedName>
        <fullName evidence="3">Uncharacterized protein</fullName>
    </submittedName>
</protein>
<feature type="signal peptide" evidence="2">
    <location>
        <begin position="1"/>
        <end position="27"/>
    </location>
</feature>
<dbReference type="EMBL" id="LMTZ01000001">
    <property type="protein sequence ID" value="KST70315.1"/>
    <property type="molecule type" value="Genomic_DNA"/>
</dbReference>
<dbReference type="Proteomes" id="UP000053372">
    <property type="component" value="Unassembled WGS sequence"/>
</dbReference>